<name>A0AAU7CDU0_9BACT</name>
<dbReference type="GO" id="GO:0051603">
    <property type="term" value="P:proteolysis involved in protein catabolic process"/>
    <property type="evidence" value="ECO:0007669"/>
    <property type="project" value="TreeGrafter"/>
</dbReference>
<sequence length="297" mass="32209">MSYGGYYGPSNENRGPNLRIIGAIIIAVISIGIYSFQTQVNPVTGKTQHIAISSTEEKALGLQAAPEMAAQMGGRIDPSRDLRARLVHAVGRRLVERSDASRSEYVDNYNFYLLNDPETINAFALPGGQIFITLGLMEKMTNEAQLAGVLGHEIGHVVGRHSAAQMAKGRLGQLLTLAVGVGASGEDDNGRKAQMVAAMVNQVTQLRFSREDESEADTFGLRYMAQAGYDPSAMLDVMRILKAASQGSRQPEFLATHPLPETRLQEIESILTQEYPNGIPSNLIKGVRLEDGQPVGR</sequence>
<dbReference type="RefSeq" id="WP_406696036.1">
    <property type="nucleotide sequence ID" value="NZ_CP155447.1"/>
</dbReference>
<feature type="transmembrane region" description="Helical" evidence="7">
    <location>
        <begin position="20"/>
        <end position="36"/>
    </location>
</feature>
<dbReference type="GO" id="GO:0016020">
    <property type="term" value="C:membrane"/>
    <property type="evidence" value="ECO:0007669"/>
    <property type="project" value="TreeGrafter"/>
</dbReference>
<evidence type="ECO:0000256" key="2">
    <source>
        <dbReference type="ARBA" id="ARBA00022723"/>
    </source>
</evidence>
<dbReference type="Gene3D" id="3.30.2010.10">
    <property type="entry name" value="Metalloproteases ('zincins'), catalytic domain"/>
    <property type="match status" value="1"/>
</dbReference>
<dbReference type="Pfam" id="PF01435">
    <property type="entry name" value="Peptidase_M48"/>
    <property type="match status" value="1"/>
</dbReference>
<evidence type="ECO:0000256" key="1">
    <source>
        <dbReference type="ARBA" id="ARBA00022670"/>
    </source>
</evidence>
<evidence type="ECO:0000256" key="5">
    <source>
        <dbReference type="ARBA" id="ARBA00023049"/>
    </source>
</evidence>
<evidence type="ECO:0000256" key="4">
    <source>
        <dbReference type="ARBA" id="ARBA00022833"/>
    </source>
</evidence>
<dbReference type="PANTHER" id="PTHR22726:SF1">
    <property type="entry name" value="METALLOENDOPEPTIDASE OMA1, MITOCHONDRIAL"/>
    <property type="match status" value="1"/>
</dbReference>
<keyword evidence="1 6" id="KW-0645">Protease</keyword>
<feature type="domain" description="Peptidase M48" evidence="8">
    <location>
        <begin position="83"/>
        <end position="269"/>
    </location>
</feature>
<gene>
    <name evidence="9" type="ORF">V5E97_34075</name>
</gene>
<comment type="similarity">
    <text evidence="6">Belongs to the peptidase M48 family.</text>
</comment>
<dbReference type="InterPro" id="IPR051156">
    <property type="entry name" value="Mito/Outer_Membr_Metalloprot"/>
</dbReference>
<keyword evidence="3 6" id="KW-0378">Hydrolase</keyword>
<evidence type="ECO:0000259" key="8">
    <source>
        <dbReference type="Pfam" id="PF01435"/>
    </source>
</evidence>
<keyword evidence="7" id="KW-0812">Transmembrane</keyword>
<keyword evidence="7" id="KW-1133">Transmembrane helix</keyword>
<proteinExistence type="inferred from homology"/>
<dbReference type="CDD" id="cd07333">
    <property type="entry name" value="M48C_bepA_like"/>
    <property type="match status" value="1"/>
</dbReference>
<evidence type="ECO:0000256" key="7">
    <source>
        <dbReference type="SAM" id="Phobius"/>
    </source>
</evidence>
<dbReference type="InterPro" id="IPR001915">
    <property type="entry name" value="Peptidase_M48"/>
</dbReference>
<evidence type="ECO:0000313" key="9">
    <source>
        <dbReference type="EMBL" id="XBH03300.1"/>
    </source>
</evidence>
<keyword evidence="4 6" id="KW-0862">Zinc</keyword>
<accession>A0AAU7CDU0</accession>
<dbReference type="EMBL" id="CP155447">
    <property type="protein sequence ID" value="XBH03300.1"/>
    <property type="molecule type" value="Genomic_DNA"/>
</dbReference>
<evidence type="ECO:0000256" key="3">
    <source>
        <dbReference type="ARBA" id="ARBA00022801"/>
    </source>
</evidence>
<keyword evidence="2" id="KW-0479">Metal-binding</keyword>
<protein>
    <submittedName>
        <fullName evidence="9">M48 family metallopeptidase</fullName>
    </submittedName>
</protein>
<keyword evidence="7" id="KW-0472">Membrane</keyword>
<keyword evidence="5 6" id="KW-0482">Metalloprotease</keyword>
<reference evidence="9" key="1">
    <citation type="submission" date="2024-05" db="EMBL/GenBank/DDBJ databases">
        <title>Planctomycetes of the genus Singulisphaera possess chitinolytic capabilities.</title>
        <authorList>
            <person name="Ivanova A."/>
        </authorList>
    </citation>
    <scope>NUCLEOTIDE SEQUENCE</scope>
    <source>
        <strain evidence="9">Ch08T</strain>
    </source>
</reference>
<dbReference type="PANTHER" id="PTHR22726">
    <property type="entry name" value="METALLOENDOPEPTIDASE OMA1"/>
    <property type="match status" value="1"/>
</dbReference>
<comment type="cofactor">
    <cofactor evidence="6">
        <name>Zn(2+)</name>
        <dbReference type="ChEBI" id="CHEBI:29105"/>
    </cofactor>
    <text evidence="6">Binds 1 zinc ion per subunit.</text>
</comment>
<dbReference type="AlphaFoldDB" id="A0AAU7CDU0"/>
<organism evidence="9">
    <name type="scientific">Singulisphaera sp. Ch08</name>
    <dbReference type="NCBI Taxonomy" id="3120278"/>
    <lineage>
        <taxon>Bacteria</taxon>
        <taxon>Pseudomonadati</taxon>
        <taxon>Planctomycetota</taxon>
        <taxon>Planctomycetia</taxon>
        <taxon>Isosphaerales</taxon>
        <taxon>Isosphaeraceae</taxon>
        <taxon>Singulisphaera</taxon>
    </lineage>
</organism>
<evidence type="ECO:0000256" key="6">
    <source>
        <dbReference type="RuleBase" id="RU003983"/>
    </source>
</evidence>
<dbReference type="GO" id="GO:0004222">
    <property type="term" value="F:metalloendopeptidase activity"/>
    <property type="evidence" value="ECO:0007669"/>
    <property type="project" value="InterPro"/>
</dbReference>
<dbReference type="GO" id="GO:0046872">
    <property type="term" value="F:metal ion binding"/>
    <property type="evidence" value="ECO:0007669"/>
    <property type="project" value="UniProtKB-KW"/>
</dbReference>